<evidence type="ECO:0000313" key="1">
    <source>
        <dbReference type="EMBL" id="WMV58138.1"/>
    </source>
</evidence>
<evidence type="ECO:0000313" key="2">
    <source>
        <dbReference type="Proteomes" id="UP001234989"/>
    </source>
</evidence>
<gene>
    <name evidence="1" type="ORF">MTR67_051523</name>
</gene>
<dbReference type="EMBL" id="CP133623">
    <property type="protein sequence ID" value="WMV58138.1"/>
    <property type="molecule type" value="Genomic_DNA"/>
</dbReference>
<name>A0AAF0V7I7_SOLVR</name>
<protein>
    <submittedName>
        <fullName evidence="1">Uncharacterized protein</fullName>
    </submittedName>
</protein>
<accession>A0AAF0V7I7</accession>
<reference evidence="1" key="1">
    <citation type="submission" date="2023-08" db="EMBL/GenBank/DDBJ databases">
        <title>A de novo genome assembly of Solanum verrucosum Schlechtendal, a Mexican diploid species geographically isolated from the other diploid A-genome species in potato relatives.</title>
        <authorList>
            <person name="Hosaka K."/>
        </authorList>
    </citation>
    <scope>NUCLEOTIDE SEQUENCE</scope>
    <source>
        <tissue evidence="1">Young leaves</tissue>
    </source>
</reference>
<dbReference type="Proteomes" id="UP001234989">
    <property type="component" value="Chromosome 12"/>
</dbReference>
<proteinExistence type="predicted"/>
<organism evidence="1 2">
    <name type="scientific">Solanum verrucosum</name>
    <dbReference type="NCBI Taxonomy" id="315347"/>
    <lineage>
        <taxon>Eukaryota</taxon>
        <taxon>Viridiplantae</taxon>
        <taxon>Streptophyta</taxon>
        <taxon>Embryophyta</taxon>
        <taxon>Tracheophyta</taxon>
        <taxon>Spermatophyta</taxon>
        <taxon>Magnoliopsida</taxon>
        <taxon>eudicotyledons</taxon>
        <taxon>Gunneridae</taxon>
        <taxon>Pentapetalae</taxon>
        <taxon>asterids</taxon>
        <taxon>lamiids</taxon>
        <taxon>Solanales</taxon>
        <taxon>Solanaceae</taxon>
        <taxon>Solanoideae</taxon>
        <taxon>Solaneae</taxon>
        <taxon>Solanum</taxon>
    </lineage>
</organism>
<sequence>MAPLEALW</sequence>
<keyword evidence="2" id="KW-1185">Reference proteome</keyword>